<accession>A0A518C7P0</accession>
<evidence type="ECO:0000313" key="10">
    <source>
        <dbReference type="EMBL" id="QDU75247.1"/>
    </source>
</evidence>
<keyword evidence="6" id="KW-0813">Transport</keyword>
<dbReference type="InterPro" id="IPR002898">
    <property type="entry name" value="MotA_ExbB_proton_chnl"/>
</dbReference>
<comment type="subcellular location">
    <subcellularLocation>
        <location evidence="1">Cell membrane</location>
        <topology evidence="1">Multi-pass membrane protein</topology>
    </subcellularLocation>
    <subcellularLocation>
        <location evidence="6">Membrane</location>
        <topology evidence="6">Multi-pass membrane protein</topology>
    </subcellularLocation>
</comment>
<evidence type="ECO:0000256" key="8">
    <source>
        <dbReference type="SAM" id="Phobius"/>
    </source>
</evidence>
<dbReference type="Proteomes" id="UP000318626">
    <property type="component" value="Chromosome"/>
</dbReference>
<evidence type="ECO:0000259" key="9">
    <source>
        <dbReference type="Pfam" id="PF01618"/>
    </source>
</evidence>
<evidence type="ECO:0000256" key="5">
    <source>
        <dbReference type="ARBA" id="ARBA00023136"/>
    </source>
</evidence>
<evidence type="ECO:0000256" key="4">
    <source>
        <dbReference type="ARBA" id="ARBA00022989"/>
    </source>
</evidence>
<feature type="compositionally biased region" description="Basic residues" evidence="7">
    <location>
        <begin position="271"/>
        <end position="281"/>
    </location>
</feature>
<reference evidence="11" key="1">
    <citation type="submission" date="2019-02" db="EMBL/GenBank/DDBJ databases">
        <title>Deep-cultivation of Planctomycetes and their phenomic and genomic characterization uncovers novel biology.</title>
        <authorList>
            <person name="Wiegand S."/>
            <person name="Jogler M."/>
            <person name="Boedeker C."/>
            <person name="Pinto D."/>
            <person name="Vollmers J."/>
            <person name="Rivas-Marin E."/>
            <person name="Kohn T."/>
            <person name="Peeters S.H."/>
            <person name="Heuer A."/>
            <person name="Rast P."/>
            <person name="Oberbeckmann S."/>
            <person name="Bunk B."/>
            <person name="Jeske O."/>
            <person name="Meyerdierks A."/>
            <person name="Storesund J.E."/>
            <person name="Kallscheuer N."/>
            <person name="Luecker S."/>
            <person name="Lage O.M."/>
            <person name="Pohl T."/>
            <person name="Merkel B.J."/>
            <person name="Hornburger P."/>
            <person name="Mueller R.-W."/>
            <person name="Bruemmer F."/>
            <person name="Labrenz M."/>
            <person name="Spormann A.M."/>
            <person name="Op den Camp H."/>
            <person name="Overmann J."/>
            <person name="Amann R."/>
            <person name="Jetten M.S.M."/>
            <person name="Mascher T."/>
            <person name="Medema M.H."/>
            <person name="Devos D.P."/>
            <person name="Kaster A.-K."/>
            <person name="Ovreas L."/>
            <person name="Rohde M."/>
            <person name="Galperin M.Y."/>
            <person name="Jogler C."/>
        </authorList>
    </citation>
    <scope>NUCLEOTIDE SEQUENCE [LARGE SCALE GENOMIC DNA]</scope>
    <source>
        <strain evidence="11">Pan97</strain>
    </source>
</reference>
<evidence type="ECO:0000256" key="3">
    <source>
        <dbReference type="ARBA" id="ARBA00022692"/>
    </source>
</evidence>
<dbReference type="AlphaFoldDB" id="A0A518C7P0"/>
<dbReference type="PANTHER" id="PTHR30625:SF11">
    <property type="entry name" value="MOTA_TOLQ_EXBB PROTON CHANNEL DOMAIN-CONTAINING PROTEIN"/>
    <property type="match status" value="1"/>
</dbReference>
<sequence length="288" mass="31167">MISHGVEWMLTSHVRRSLAYGALLTIVWGCMASSLLAQGAVEPAPLPPGLPTLSEDSPIPTKNLLQVFHDGGLLMYPIALCSFILLVFVFERAISLRRGRVIPRPFVKRFIEQVKDGRIDQDQALALCEENQSPVAEVFAAAVKKWGRSCVEVEQAILDAGERVTSRLRQYLRLFNGISTISPLLGLLGTVLGMISAFNAIAANGEAAGQRELLASGISQALLTTAAGMTVALPALIAYLFFSGRVDRLIMEIDLHSQEVVNAIASDGWKDKKKSPSRRASRSTAKAA</sequence>
<dbReference type="EMBL" id="CP036289">
    <property type="protein sequence ID" value="QDU75247.1"/>
    <property type="molecule type" value="Genomic_DNA"/>
</dbReference>
<keyword evidence="4 8" id="KW-1133">Transmembrane helix</keyword>
<protein>
    <submittedName>
        <fullName evidence="10">Biopolymer transport protein ExbB</fullName>
    </submittedName>
</protein>
<keyword evidence="3 8" id="KW-0812">Transmembrane</keyword>
<name>A0A518C7P0_9BACT</name>
<feature type="region of interest" description="Disordered" evidence="7">
    <location>
        <begin position="269"/>
        <end position="288"/>
    </location>
</feature>
<dbReference type="GO" id="GO:0005886">
    <property type="term" value="C:plasma membrane"/>
    <property type="evidence" value="ECO:0007669"/>
    <property type="project" value="UniProtKB-SubCell"/>
</dbReference>
<evidence type="ECO:0000256" key="7">
    <source>
        <dbReference type="SAM" id="MobiDB-lite"/>
    </source>
</evidence>
<comment type="similarity">
    <text evidence="6">Belongs to the exbB/tolQ family.</text>
</comment>
<evidence type="ECO:0000256" key="1">
    <source>
        <dbReference type="ARBA" id="ARBA00004651"/>
    </source>
</evidence>
<feature type="transmembrane region" description="Helical" evidence="8">
    <location>
        <begin position="18"/>
        <end position="41"/>
    </location>
</feature>
<keyword evidence="11" id="KW-1185">Reference proteome</keyword>
<feature type="domain" description="MotA/TolQ/ExbB proton channel" evidence="9">
    <location>
        <begin position="132"/>
        <end position="253"/>
    </location>
</feature>
<feature type="transmembrane region" description="Helical" evidence="8">
    <location>
        <begin position="221"/>
        <end position="242"/>
    </location>
</feature>
<evidence type="ECO:0000256" key="2">
    <source>
        <dbReference type="ARBA" id="ARBA00022475"/>
    </source>
</evidence>
<dbReference type="KEGG" id="bvo:Pan97_22760"/>
<keyword evidence="6" id="KW-0653">Protein transport</keyword>
<keyword evidence="5 8" id="KW-0472">Membrane</keyword>
<keyword evidence="2" id="KW-1003">Cell membrane</keyword>
<dbReference type="GO" id="GO:0017038">
    <property type="term" value="P:protein import"/>
    <property type="evidence" value="ECO:0007669"/>
    <property type="project" value="TreeGrafter"/>
</dbReference>
<organism evidence="10 11">
    <name type="scientific">Bremerella volcania</name>
    <dbReference type="NCBI Taxonomy" id="2527984"/>
    <lineage>
        <taxon>Bacteria</taxon>
        <taxon>Pseudomonadati</taxon>
        <taxon>Planctomycetota</taxon>
        <taxon>Planctomycetia</taxon>
        <taxon>Pirellulales</taxon>
        <taxon>Pirellulaceae</taxon>
        <taxon>Bremerella</taxon>
    </lineage>
</organism>
<proteinExistence type="inferred from homology"/>
<dbReference type="Pfam" id="PF01618">
    <property type="entry name" value="MotA_ExbB"/>
    <property type="match status" value="1"/>
</dbReference>
<feature type="transmembrane region" description="Helical" evidence="8">
    <location>
        <begin position="73"/>
        <end position="90"/>
    </location>
</feature>
<feature type="transmembrane region" description="Helical" evidence="8">
    <location>
        <begin position="174"/>
        <end position="201"/>
    </location>
</feature>
<dbReference type="InterPro" id="IPR050790">
    <property type="entry name" value="ExbB/TolQ_transport"/>
</dbReference>
<evidence type="ECO:0000313" key="11">
    <source>
        <dbReference type="Proteomes" id="UP000318626"/>
    </source>
</evidence>
<gene>
    <name evidence="10" type="primary">exbB_4</name>
    <name evidence="10" type="ORF">Pan97_22760</name>
</gene>
<dbReference type="PANTHER" id="PTHR30625">
    <property type="entry name" value="PROTEIN TOLQ"/>
    <property type="match status" value="1"/>
</dbReference>
<evidence type="ECO:0000256" key="6">
    <source>
        <dbReference type="RuleBase" id="RU004057"/>
    </source>
</evidence>